<protein>
    <submittedName>
        <fullName evidence="2">Uncharacterized protein</fullName>
    </submittedName>
</protein>
<evidence type="ECO:0000313" key="3">
    <source>
        <dbReference type="Proteomes" id="UP000180098"/>
    </source>
</evidence>
<organism evidence="2 3">
    <name type="scientific">Anaerobacillus arseniciselenatis</name>
    <dbReference type="NCBI Taxonomy" id="85682"/>
    <lineage>
        <taxon>Bacteria</taxon>
        <taxon>Bacillati</taxon>
        <taxon>Bacillota</taxon>
        <taxon>Bacilli</taxon>
        <taxon>Bacillales</taxon>
        <taxon>Bacillaceae</taxon>
        <taxon>Anaerobacillus</taxon>
    </lineage>
</organism>
<comment type="caution">
    <text evidence="2">The sequence shown here is derived from an EMBL/GenBank/DDBJ whole genome shotgun (WGS) entry which is preliminary data.</text>
</comment>
<evidence type="ECO:0000256" key="1">
    <source>
        <dbReference type="SAM" id="Phobius"/>
    </source>
</evidence>
<dbReference type="RefSeq" id="WP_071313555.1">
    <property type="nucleotide sequence ID" value="NZ_MLQQ01000026.1"/>
</dbReference>
<keyword evidence="1" id="KW-0472">Membrane</keyword>
<accession>A0A1S2LGG8</accession>
<feature type="transmembrane region" description="Helical" evidence="1">
    <location>
        <begin position="35"/>
        <end position="62"/>
    </location>
</feature>
<dbReference type="Proteomes" id="UP000180098">
    <property type="component" value="Unassembled WGS sequence"/>
</dbReference>
<evidence type="ECO:0000313" key="2">
    <source>
        <dbReference type="EMBL" id="OIJ11622.1"/>
    </source>
</evidence>
<proteinExistence type="predicted"/>
<dbReference type="OrthoDB" id="2350892at2"/>
<keyword evidence="3" id="KW-1185">Reference proteome</keyword>
<dbReference type="AlphaFoldDB" id="A0A1S2LGG8"/>
<feature type="transmembrane region" description="Helical" evidence="1">
    <location>
        <begin position="74"/>
        <end position="93"/>
    </location>
</feature>
<keyword evidence="1" id="KW-1133">Transmembrane helix</keyword>
<sequence>MDIVTLIIIAIFLIGLMSANRKVEEEESYMAIKFFVFYIVGLLSFTVKGFIIPIGLIVFFLIRPKLKNKRAKTFMALLGFAVLLINTVVPAIVNLF</sequence>
<name>A0A1S2LGG8_9BACI</name>
<dbReference type="EMBL" id="MLQQ01000026">
    <property type="protein sequence ID" value="OIJ11622.1"/>
    <property type="molecule type" value="Genomic_DNA"/>
</dbReference>
<keyword evidence="1" id="KW-0812">Transmembrane</keyword>
<reference evidence="2 3" key="1">
    <citation type="submission" date="2016-10" db="EMBL/GenBank/DDBJ databases">
        <title>Draft genome sequences of four alkaliphilic bacteria belonging to the Anaerobacillus genus.</title>
        <authorList>
            <person name="Bassil N.M."/>
            <person name="Lloyd J.R."/>
        </authorList>
    </citation>
    <scope>NUCLEOTIDE SEQUENCE [LARGE SCALE GENOMIC DNA]</scope>
    <source>
        <strain evidence="2 3">DSM 15340</strain>
    </source>
</reference>
<gene>
    <name evidence="2" type="ORF">BKP35_11830</name>
</gene>